<proteinExistence type="predicted"/>
<keyword evidence="2" id="KW-1185">Reference proteome</keyword>
<evidence type="ECO:0000313" key="1">
    <source>
        <dbReference type="EMBL" id="PKI46000.1"/>
    </source>
</evidence>
<reference evidence="1 2" key="1">
    <citation type="submission" date="2017-11" db="EMBL/GenBank/DDBJ databases">
        <title>De-novo sequencing of pomegranate (Punica granatum L.) genome.</title>
        <authorList>
            <person name="Akparov Z."/>
            <person name="Amiraslanov A."/>
            <person name="Hajiyeva S."/>
            <person name="Abbasov M."/>
            <person name="Kaur K."/>
            <person name="Hamwieh A."/>
            <person name="Solovyev V."/>
            <person name="Salamov A."/>
            <person name="Braich B."/>
            <person name="Kosarev P."/>
            <person name="Mahmoud A."/>
            <person name="Hajiyev E."/>
            <person name="Babayeva S."/>
            <person name="Izzatullayeva V."/>
            <person name="Mammadov A."/>
            <person name="Mammadov A."/>
            <person name="Sharifova S."/>
            <person name="Ojaghi J."/>
            <person name="Eynullazada K."/>
            <person name="Bayramov B."/>
            <person name="Abdulazimova A."/>
            <person name="Shahmuradov I."/>
        </authorList>
    </citation>
    <scope>NUCLEOTIDE SEQUENCE [LARGE SCALE GENOMIC DNA]</scope>
    <source>
        <strain evidence="2">cv. AG2017</strain>
        <tissue evidence="1">Leaf</tissue>
    </source>
</reference>
<gene>
    <name evidence="1" type="ORF">CRG98_033640</name>
</gene>
<evidence type="ECO:0000313" key="2">
    <source>
        <dbReference type="Proteomes" id="UP000233551"/>
    </source>
</evidence>
<protein>
    <submittedName>
        <fullName evidence="1">Uncharacterized protein</fullName>
    </submittedName>
</protein>
<accession>A0A2I0IQQ1</accession>
<dbReference type="EMBL" id="PGOL01002681">
    <property type="protein sequence ID" value="PKI46000.1"/>
    <property type="molecule type" value="Genomic_DNA"/>
</dbReference>
<dbReference type="AlphaFoldDB" id="A0A2I0IQQ1"/>
<name>A0A2I0IQQ1_PUNGR</name>
<sequence>MAMQRFCNAMHGMKAPLIMVVVQTAFAGVNILYKLVANDALIFERKNRPKLTWKVLVQAFFCGLFG</sequence>
<organism evidence="1 2">
    <name type="scientific">Punica granatum</name>
    <name type="common">Pomegranate</name>
    <dbReference type="NCBI Taxonomy" id="22663"/>
    <lineage>
        <taxon>Eukaryota</taxon>
        <taxon>Viridiplantae</taxon>
        <taxon>Streptophyta</taxon>
        <taxon>Embryophyta</taxon>
        <taxon>Tracheophyta</taxon>
        <taxon>Spermatophyta</taxon>
        <taxon>Magnoliopsida</taxon>
        <taxon>eudicotyledons</taxon>
        <taxon>Gunneridae</taxon>
        <taxon>Pentapetalae</taxon>
        <taxon>rosids</taxon>
        <taxon>malvids</taxon>
        <taxon>Myrtales</taxon>
        <taxon>Lythraceae</taxon>
        <taxon>Punica</taxon>
    </lineage>
</organism>
<dbReference type="Proteomes" id="UP000233551">
    <property type="component" value="Unassembled WGS sequence"/>
</dbReference>
<comment type="caution">
    <text evidence="1">The sequence shown here is derived from an EMBL/GenBank/DDBJ whole genome shotgun (WGS) entry which is preliminary data.</text>
</comment>
<dbReference type="STRING" id="22663.A0A2I0IQQ1"/>